<feature type="compositionally biased region" description="Basic residues" evidence="5">
    <location>
        <begin position="27"/>
        <end position="37"/>
    </location>
</feature>
<keyword evidence="8" id="KW-1185">Reference proteome</keyword>
<dbReference type="GO" id="GO:0000184">
    <property type="term" value="P:nuclear-transcribed mRNA catabolic process, nonsense-mediated decay"/>
    <property type="evidence" value="ECO:0007669"/>
    <property type="project" value="TreeGrafter"/>
</dbReference>
<dbReference type="eggNOG" id="KOG2162">
    <property type="taxonomic scope" value="Eukaryota"/>
</dbReference>
<dbReference type="GO" id="GO:0005697">
    <property type="term" value="C:telomerase holoenzyme complex"/>
    <property type="evidence" value="ECO:0007669"/>
    <property type="project" value="TreeGrafter"/>
</dbReference>
<dbReference type="InterPro" id="IPR029060">
    <property type="entry name" value="PIN-like_dom_sf"/>
</dbReference>
<dbReference type="Gene3D" id="3.40.50.1010">
    <property type="entry name" value="5'-nuclease"/>
    <property type="match status" value="1"/>
</dbReference>
<comment type="subcellular location">
    <subcellularLocation>
        <location evidence="2">Cytoplasm</location>
    </subcellularLocation>
    <subcellularLocation>
        <location evidence="1">Nucleus</location>
    </subcellularLocation>
</comment>
<proteinExistence type="predicted"/>
<feature type="region of interest" description="Disordered" evidence="5">
    <location>
        <begin position="395"/>
        <end position="513"/>
    </location>
</feature>
<evidence type="ECO:0000256" key="5">
    <source>
        <dbReference type="SAM" id="MobiDB-lite"/>
    </source>
</evidence>
<sequence>LLSLSPNNNNTAHNSTKDTASADGKTRGRGRVKGRRGMRADHSDPDDTSTSDESEASTTGPREIDSSVYYTTSMHDRERRRESRKTRRNGSHAYYSARDDPAARRRSNSRDTGALGVATGVWVGFRGKWGVWVGFRGKWADNTYKPFQALQASVPNAAALLATTNTNTRTRTRARLQPHPRNSTRTHTHSRDHSDRDTRATRAHHSDSGSDHSTASGSDSDGFSGSDSDAGNHGNHDSADQQDSESDGRDAPRTPRSHARIRACAEEDSCSSETAPHTAHSGSESASCSDSDYDSGSGSGSHSNSWSGSGTDYDTEALHRGESDVSDLETYLSQHVSVQTPPRDTATRSERRTRTFSGSRSGRLPYSDCHSNGAGAQKLFDPSCNKFVDVTDLKDGHHGNHGRPALLGHQPPNGSARRSVERQGTSHSNTHTHNNTHAHAHHSTRAQGSVTRTDTHKERHTHAHRSIRAHKTRATTRTDDRVSVRHGERNSKTAAESTSAPKSKAKKRPRSTREKAIALCDHATRTGSKLREVMRKAQPRDDTARRRIAQLSTKCASAYLQAFLTDIKYAHSFEADKKLWREAFYAVVEMYRRFVRQLRDVMRKKETTSFYDDDFDAFQDAAKAMVDAVNRELAVFIESSQGFYQSLVNQLEVRYHFSLQLVEGIDYTFAGYGEPLWLYARNEGENTGDEAASKGMTFAQLTCHHSFVALGDLGRYYQQHQHTDDPDHTQSVRHYACARALAPKNSRPYNQLGVIATYQDSLFQATYFFVRSLAVKVPFMTARDTLLNVFEKVRVMVLENAPVVLTEPATTAATPHAKAAHSPAEVWLLWTGLVWMEGVDKLRYEPYSGQESTLVQHCADDRDTDTPLDQQTLDKDIWRLGGVETVCWRFVHHSLYVHATLFTRVGLGTTRHFMAETVRELNVLLHTHDSQPWLAAGCLVELMGLCMFSIHERGPGNPKHVVKGHEQPNAEAKSEVLHGMAVHFATELFVLLVTALTNSLSDDFLASLGGEWDEVRDGKDGQLNRMLSLPMTESQFSLIRLVLPALKVYCDWLINCPALWLPILGSSKCYATDPELVRKFWVSVSRLGYASAKICGLSSDPAESSQSQTGQRQQTANSSTSGLESGAANGTRTQQDKPSPKALWEDRLLAGLVYLTEAHAELSFENEPPTAQSNNDAIPGDDVADGAVRGNDVIEFSDVERELLDDALRWKCLARFTNCATRALGTVPNPAPNRDLVQEPAEISHLTDSPEPATPSRSPQNATDEHLVEAMRMCTPMDVMDGLLYYDPVAQRLASDPAPLVAQIPKRSENTEKESIGSALDNVAPSHEASGVPQSVNGNTGTKGEPTDDIADLLRRKEYLQTIMSARDRSREAVQQGLQESISATRVQLCVTPEYVCFDTNLWIDHLQNIVAMVEGRRFKVLCPLVVVNELRGLAKSERVQAKAERAVSYLETAFQSHTHSQATQTLLAVTAQGTLVHNIRFSNEDNPDGLTNDDLILGACVNMSERTRGEINAVNPATACAPQVDRLDRHVVLVTDDINVRVKATAKTIPTRSFASFVRLLSMASLSGVQT</sequence>
<feature type="domain" description="PIN" evidence="6">
    <location>
        <begin position="1394"/>
        <end position="1543"/>
    </location>
</feature>
<dbReference type="Pfam" id="PF10374">
    <property type="entry name" value="EST1"/>
    <property type="match status" value="1"/>
</dbReference>
<dbReference type="SMART" id="SM00670">
    <property type="entry name" value="PINc"/>
    <property type="match status" value="1"/>
</dbReference>
<evidence type="ECO:0000313" key="8">
    <source>
        <dbReference type="Proteomes" id="UP000054560"/>
    </source>
</evidence>
<organism evidence="7 8">
    <name type="scientific">Sphaeroforma arctica JP610</name>
    <dbReference type="NCBI Taxonomy" id="667725"/>
    <lineage>
        <taxon>Eukaryota</taxon>
        <taxon>Ichthyosporea</taxon>
        <taxon>Ichthyophonida</taxon>
        <taxon>Sphaeroforma</taxon>
    </lineage>
</organism>
<dbReference type="Gene3D" id="1.25.40.10">
    <property type="entry name" value="Tetratricopeptide repeat domain"/>
    <property type="match status" value="1"/>
</dbReference>
<dbReference type="Pfam" id="PF13638">
    <property type="entry name" value="PIN_4"/>
    <property type="match status" value="1"/>
</dbReference>
<name>A0A0L0FL04_9EUKA</name>
<feature type="compositionally biased region" description="Basic and acidic residues" evidence="5">
    <location>
        <begin position="189"/>
        <end position="210"/>
    </location>
</feature>
<evidence type="ECO:0000259" key="6">
    <source>
        <dbReference type="SMART" id="SM00670"/>
    </source>
</evidence>
<dbReference type="STRING" id="667725.A0A0L0FL04"/>
<protein>
    <recommendedName>
        <fullName evidence="6">PIN domain-containing protein</fullName>
    </recommendedName>
</protein>
<dbReference type="GO" id="GO:0070034">
    <property type="term" value="F:telomerase RNA binding"/>
    <property type="evidence" value="ECO:0007669"/>
    <property type="project" value="TreeGrafter"/>
</dbReference>
<dbReference type="GO" id="GO:0042162">
    <property type="term" value="F:telomeric DNA binding"/>
    <property type="evidence" value="ECO:0007669"/>
    <property type="project" value="TreeGrafter"/>
</dbReference>
<dbReference type="PANTHER" id="PTHR15696">
    <property type="entry name" value="SMG-7 SUPPRESSOR WITH MORPHOLOGICAL EFFECT ON GENITALIA PROTEIN 7"/>
    <property type="match status" value="1"/>
</dbReference>
<keyword evidence="3" id="KW-0963">Cytoplasm</keyword>
<dbReference type="InterPro" id="IPR018834">
    <property type="entry name" value="DNA/RNA-bd_Est1-type"/>
</dbReference>
<dbReference type="InterPro" id="IPR045153">
    <property type="entry name" value="Est1/Ebs1-like"/>
</dbReference>
<feature type="compositionally biased region" description="Basic residues" evidence="5">
    <location>
        <begin position="434"/>
        <end position="444"/>
    </location>
</feature>
<dbReference type="InterPro" id="IPR019458">
    <property type="entry name" value="Est1-like_N"/>
</dbReference>
<feature type="compositionally biased region" description="Polar residues" evidence="5">
    <location>
        <begin position="1"/>
        <end position="19"/>
    </location>
</feature>
<reference evidence="7 8" key="1">
    <citation type="submission" date="2011-02" db="EMBL/GenBank/DDBJ databases">
        <title>The Genome Sequence of Sphaeroforma arctica JP610.</title>
        <authorList>
            <consortium name="The Broad Institute Genome Sequencing Platform"/>
            <person name="Russ C."/>
            <person name="Cuomo C."/>
            <person name="Young S.K."/>
            <person name="Zeng Q."/>
            <person name="Gargeya S."/>
            <person name="Alvarado L."/>
            <person name="Berlin A."/>
            <person name="Chapman S.B."/>
            <person name="Chen Z."/>
            <person name="Freedman E."/>
            <person name="Gellesch M."/>
            <person name="Goldberg J."/>
            <person name="Griggs A."/>
            <person name="Gujja S."/>
            <person name="Heilman E."/>
            <person name="Heiman D."/>
            <person name="Howarth C."/>
            <person name="Mehta T."/>
            <person name="Neiman D."/>
            <person name="Pearson M."/>
            <person name="Roberts A."/>
            <person name="Saif S."/>
            <person name="Shea T."/>
            <person name="Shenoy N."/>
            <person name="Sisk P."/>
            <person name="Stolte C."/>
            <person name="Sykes S."/>
            <person name="White J."/>
            <person name="Yandava C."/>
            <person name="Burger G."/>
            <person name="Gray M.W."/>
            <person name="Holland P.W.H."/>
            <person name="King N."/>
            <person name="Lang F.B.F."/>
            <person name="Roger A.J."/>
            <person name="Ruiz-Trillo I."/>
            <person name="Haas B."/>
            <person name="Nusbaum C."/>
            <person name="Birren B."/>
        </authorList>
    </citation>
    <scope>NUCLEOTIDE SEQUENCE [LARGE SCALE GENOMIC DNA]</scope>
    <source>
        <strain evidence="7 8">JP610</strain>
    </source>
</reference>
<feature type="region of interest" description="Disordered" evidence="5">
    <location>
        <begin position="1"/>
        <end position="111"/>
    </location>
</feature>
<evidence type="ECO:0000256" key="2">
    <source>
        <dbReference type="ARBA" id="ARBA00004496"/>
    </source>
</evidence>
<feature type="compositionally biased region" description="Polar residues" evidence="5">
    <location>
        <begin position="1116"/>
        <end position="1133"/>
    </location>
</feature>
<dbReference type="InterPro" id="IPR011990">
    <property type="entry name" value="TPR-like_helical_dom_sf"/>
</dbReference>
<feature type="compositionally biased region" description="Low complexity" evidence="5">
    <location>
        <begin position="213"/>
        <end position="231"/>
    </location>
</feature>
<dbReference type="RefSeq" id="XP_014151352.1">
    <property type="nucleotide sequence ID" value="XM_014295877.1"/>
</dbReference>
<dbReference type="CDD" id="cd09885">
    <property type="entry name" value="PIN_Smg6-like"/>
    <property type="match status" value="1"/>
</dbReference>
<feature type="compositionally biased region" description="Acidic residues" evidence="5">
    <location>
        <begin position="46"/>
        <end position="55"/>
    </location>
</feature>
<dbReference type="EMBL" id="KQ242729">
    <property type="protein sequence ID" value="KNC77450.1"/>
    <property type="molecule type" value="Genomic_DNA"/>
</dbReference>
<dbReference type="SUPFAM" id="SSF48452">
    <property type="entry name" value="TPR-like"/>
    <property type="match status" value="1"/>
</dbReference>
<evidence type="ECO:0000313" key="7">
    <source>
        <dbReference type="EMBL" id="KNC77450.1"/>
    </source>
</evidence>
<dbReference type="GO" id="GO:0005737">
    <property type="term" value="C:cytoplasm"/>
    <property type="evidence" value="ECO:0007669"/>
    <property type="project" value="UniProtKB-SubCell"/>
</dbReference>
<dbReference type="Pfam" id="PF10373">
    <property type="entry name" value="EST1_DNA_bind"/>
    <property type="match status" value="1"/>
</dbReference>
<dbReference type="InterPro" id="IPR002716">
    <property type="entry name" value="PIN_dom"/>
</dbReference>
<feature type="compositionally biased region" description="Polar residues" evidence="5">
    <location>
        <begin position="492"/>
        <end position="501"/>
    </location>
</feature>
<gene>
    <name evidence="7" type="ORF">SARC_10089</name>
</gene>
<feature type="compositionally biased region" description="Basic residues" evidence="5">
    <location>
        <begin position="170"/>
        <end position="188"/>
    </location>
</feature>
<feature type="compositionally biased region" description="Low complexity" evidence="5">
    <location>
        <begin position="281"/>
        <end position="312"/>
    </location>
</feature>
<feature type="compositionally biased region" description="Basic residues" evidence="5">
    <location>
        <begin position="458"/>
        <end position="474"/>
    </location>
</feature>
<evidence type="ECO:0000256" key="4">
    <source>
        <dbReference type="ARBA" id="ARBA00023242"/>
    </source>
</evidence>
<dbReference type="GeneID" id="25910593"/>
<feature type="compositionally biased region" description="Polar residues" evidence="5">
    <location>
        <begin position="1332"/>
        <end position="1342"/>
    </location>
</feature>
<dbReference type="SUPFAM" id="SSF88723">
    <property type="entry name" value="PIN domain-like"/>
    <property type="match status" value="1"/>
</dbReference>
<feature type="compositionally biased region" description="Basic and acidic residues" evidence="5">
    <location>
        <begin position="476"/>
        <end position="491"/>
    </location>
</feature>
<feature type="non-terminal residue" evidence="7">
    <location>
        <position position="1"/>
    </location>
</feature>
<feature type="region of interest" description="Disordered" evidence="5">
    <location>
        <begin position="334"/>
        <end position="368"/>
    </location>
</feature>
<feature type="region of interest" description="Disordered" evidence="5">
    <location>
        <begin position="1100"/>
        <end position="1141"/>
    </location>
</feature>
<accession>A0A0L0FL04</accession>
<feature type="compositionally biased region" description="Low complexity" evidence="5">
    <location>
        <begin position="1104"/>
        <end position="1115"/>
    </location>
</feature>
<keyword evidence="4" id="KW-0539">Nucleus</keyword>
<feature type="region of interest" description="Disordered" evidence="5">
    <location>
        <begin position="1321"/>
        <end position="1349"/>
    </location>
</feature>
<feature type="region of interest" description="Disordered" evidence="5">
    <location>
        <begin position="1243"/>
        <end position="1263"/>
    </location>
</feature>
<evidence type="ECO:0000256" key="3">
    <source>
        <dbReference type="ARBA" id="ARBA00022490"/>
    </source>
</evidence>
<dbReference type="Proteomes" id="UP000054560">
    <property type="component" value="Unassembled WGS sequence"/>
</dbReference>
<dbReference type="PANTHER" id="PTHR15696:SF0">
    <property type="entry name" value="TELOMERASE-BINDING PROTEIN EST1A"/>
    <property type="match status" value="1"/>
</dbReference>
<dbReference type="OrthoDB" id="2017974at2759"/>
<feature type="region of interest" description="Disordered" evidence="5">
    <location>
        <begin position="163"/>
        <end position="316"/>
    </location>
</feature>
<evidence type="ECO:0000256" key="1">
    <source>
        <dbReference type="ARBA" id="ARBA00004123"/>
    </source>
</evidence>